<comment type="caution">
    <text evidence="1">The sequence shown here is derived from an EMBL/GenBank/DDBJ whole genome shotgun (WGS) entry which is preliminary data.</text>
</comment>
<protein>
    <submittedName>
        <fullName evidence="1">Uncharacterized protein</fullName>
    </submittedName>
</protein>
<organism evidence="1 2">
    <name type="scientific">Triparma retinervis</name>
    <dbReference type="NCBI Taxonomy" id="2557542"/>
    <lineage>
        <taxon>Eukaryota</taxon>
        <taxon>Sar</taxon>
        <taxon>Stramenopiles</taxon>
        <taxon>Ochrophyta</taxon>
        <taxon>Bolidophyceae</taxon>
        <taxon>Parmales</taxon>
        <taxon>Triparmaceae</taxon>
        <taxon>Triparma</taxon>
    </lineage>
</organism>
<evidence type="ECO:0000313" key="2">
    <source>
        <dbReference type="Proteomes" id="UP001165082"/>
    </source>
</evidence>
<gene>
    <name evidence="1" type="ORF">TrRE_jg12194</name>
</gene>
<proteinExistence type="predicted"/>
<name>A0A9W7EEV1_9STRA</name>
<dbReference type="AlphaFoldDB" id="A0A9W7EEV1"/>
<dbReference type="PROSITE" id="PS50096">
    <property type="entry name" value="IQ"/>
    <property type="match status" value="1"/>
</dbReference>
<dbReference type="EMBL" id="BRXZ01001625">
    <property type="protein sequence ID" value="GMH75440.1"/>
    <property type="molecule type" value="Genomic_DNA"/>
</dbReference>
<evidence type="ECO:0000313" key="1">
    <source>
        <dbReference type="EMBL" id="GMH75440.1"/>
    </source>
</evidence>
<keyword evidence="2" id="KW-1185">Reference proteome</keyword>
<accession>A0A9W7EEV1</accession>
<reference evidence="1" key="1">
    <citation type="submission" date="2022-07" db="EMBL/GenBank/DDBJ databases">
        <title>Genome analysis of Parmales, a sister group of diatoms, reveals the evolutionary specialization of diatoms from phago-mixotrophs to photoautotrophs.</title>
        <authorList>
            <person name="Ban H."/>
            <person name="Sato S."/>
            <person name="Yoshikawa S."/>
            <person name="Kazumasa Y."/>
            <person name="Nakamura Y."/>
            <person name="Ichinomiya M."/>
            <person name="Saitoh K."/>
            <person name="Sato N."/>
            <person name="Blanc-Mathieu R."/>
            <person name="Endo H."/>
            <person name="Kuwata A."/>
            <person name="Ogata H."/>
        </authorList>
    </citation>
    <scope>NUCLEOTIDE SEQUENCE</scope>
</reference>
<sequence>DDLKAYCSSCMGGELKVWDLGNRLLDRVILNKVPKVIFFNGSKGDVVVGQGDYLLRVAKDTWLPPGGFEALEKANKHLAVLKLQARFRGSSMRRLLGTGVRSTVKEIHG</sequence>
<feature type="non-terminal residue" evidence="1">
    <location>
        <position position="1"/>
    </location>
</feature>
<dbReference type="Proteomes" id="UP001165082">
    <property type="component" value="Unassembled WGS sequence"/>
</dbReference>